<gene>
    <name evidence="2" type="ORF">NLS_LOCUS1603</name>
</gene>
<accession>A0A3P6SKG4</accession>
<evidence type="ECO:0000313" key="3">
    <source>
        <dbReference type="Proteomes" id="UP000277928"/>
    </source>
</evidence>
<protein>
    <submittedName>
        <fullName evidence="2">Uncharacterized protein</fullName>
    </submittedName>
</protein>
<organism evidence="2 3">
    <name type="scientific">Litomosoides sigmodontis</name>
    <name type="common">Filarial nematode worm</name>
    <dbReference type="NCBI Taxonomy" id="42156"/>
    <lineage>
        <taxon>Eukaryota</taxon>
        <taxon>Metazoa</taxon>
        <taxon>Ecdysozoa</taxon>
        <taxon>Nematoda</taxon>
        <taxon>Chromadorea</taxon>
        <taxon>Rhabditida</taxon>
        <taxon>Spirurina</taxon>
        <taxon>Spiruromorpha</taxon>
        <taxon>Filarioidea</taxon>
        <taxon>Onchocercidae</taxon>
        <taxon>Litomosoides</taxon>
    </lineage>
</organism>
<sequence length="131" mass="14487">MKCIGRRILLAVATALTWNSASAKQIFAIDSECTSCSYYTTHICVSPFLHNEHLANSIEKQISSRFEPCLSEKQRSLRSTEIMESFIHSSQFQYVVASAAIAIIPGRGSQNSFHGLVQCTLKQLLSSSTLN</sequence>
<proteinExistence type="predicted"/>
<feature type="signal peptide" evidence="1">
    <location>
        <begin position="1"/>
        <end position="23"/>
    </location>
</feature>
<keyword evidence="1" id="KW-0732">Signal</keyword>
<dbReference type="Proteomes" id="UP000277928">
    <property type="component" value="Unassembled WGS sequence"/>
</dbReference>
<dbReference type="OrthoDB" id="5816910at2759"/>
<keyword evidence="3" id="KW-1185">Reference proteome</keyword>
<name>A0A3P6SKG4_LITSI</name>
<dbReference type="EMBL" id="UYRX01000059">
    <property type="protein sequence ID" value="VDK71919.1"/>
    <property type="molecule type" value="Genomic_DNA"/>
</dbReference>
<reference evidence="2 3" key="1">
    <citation type="submission" date="2018-08" db="EMBL/GenBank/DDBJ databases">
        <authorList>
            <person name="Laetsch R D."/>
            <person name="Stevens L."/>
            <person name="Kumar S."/>
            <person name="Blaxter L. M."/>
        </authorList>
    </citation>
    <scope>NUCLEOTIDE SEQUENCE [LARGE SCALE GENOMIC DNA]</scope>
</reference>
<feature type="chain" id="PRO_5018276805" evidence="1">
    <location>
        <begin position="24"/>
        <end position="131"/>
    </location>
</feature>
<evidence type="ECO:0000256" key="1">
    <source>
        <dbReference type="SAM" id="SignalP"/>
    </source>
</evidence>
<evidence type="ECO:0000313" key="2">
    <source>
        <dbReference type="EMBL" id="VDK71919.1"/>
    </source>
</evidence>
<dbReference type="AlphaFoldDB" id="A0A3P6SKG4"/>